<keyword evidence="1" id="KW-0175">Coiled coil</keyword>
<accession>A0ABS4KLG1</accession>
<dbReference type="RefSeq" id="WP_209661035.1">
    <property type="nucleotide sequence ID" value="NZ_JAGGLI010000019.1"/>
</dbReference>
<dbReference type="Proteomes" id="UP001314903">
    <property type="component" value="Unassembled WGS sequence"/>
</dbReference>
<reference evidence="2 3" key="1">
    <citation type="submission" date="2021-03" db="EMBL/GenBank/DDBJ databases">
        <title>Genomic Encyclopedia of Type Strains, Phase IV (KMG-IV): sequencing the most valuable type-strain genomes for metagenomic binning, comparative biology and taxonomic classification.</title>
        <authorList>
            <person name="Goeker M."/>
        </authorList>
    </citation>
    <scope>NUCLEOTIDE SEQUENCE [LARGE SCALE GENOMIC DNA]</scope>
    <source>
        <strain evidence="2 3">DSM 27512</strain>
    </source>
</reference>
<proteinExistence type="predicted"/>
<organism evidence="2 3">
    <name type="scientific">Acetoanaerobium pronyense</name>
    <dbReference type="NCBI Taxonomy" id="1482736"/>
    <lineage>
        <taxon>Bacteria</taxon>
        <taxon>Bacillati</taxon>
        <taxon>Bacillota</taxon>
        <taxon>Clostridia</taxon>
        <taxon>Peptostreptococcales</taxon>
        <taxon>Filifactoraceae</taxon>
        <taxon>Acetoanaerobium</taxon>
    </lineage>
</organism>
<sequence>MENNIFEQILSKKRVPILLNYKPYQTMIKLGQSPKMKELSKELQALINVEKKQILEVNSLHKEKSRITAKILYLSNEINSNSKNSLEKDLEQSKVRMEEIRTEILEKENEIQDMIYEKESKNIELLKETVNYAYEYMKKDEVELKKTLIEIEKLREKLKKDREKREFLEKRINSIYGFLHGIVGAKDTEILDKNIL</sequence>
<evidence type="ECO:0000313" key="3">
    <source>
        <dbReference type="Proteomes" id="UP001314903"/>
    </source>
</evidence>
<evidence type="ECO:0000313" key="2">
    <source>
        <dbReference type="EMBL" id="MBP2027976.1"/>
    </source>
</evidence>
<comment type="caution">
    <text evidence="2">The sequence shown here is derived from an EMBL/GenBank/DDBJ whole genome shotgun (WGS) entry which is preliminary data.</text>
</comment>
<gene>
    <name evidence="2" type="ORF">J2Z35_001775</name>
</gene>
<name>A0ABS4KLG1_9FIRM</name>
<dbReference type="EMBL" id="JAGGLI010000019">
    <property type="protein sequence ID" value="MBP2027976.1"/>
    <property type="molecule type" value="Genomic_DNA"/>
</dbReference>
<protein>
    <submittedName>
        <fullName evidence="2">Chromosome segregation ATPase</fullName>
    </submittedName>
</protein>
<evidence type="ECO:0000256" key="1">
    <source>
        <dbReference type="SAM" id="Coils"/>
    </source>
</evidence>
<keyword evidence="3" id="KW-1185">Reference proteome</keyword>
<feature type="coiled-coil region" evidence="1">
    <location>
        <begin position="83"/>
        <end position="171"/>
    </location>
</feature>